<dbReference type="EMBL" id="JBBMFK010000006">
    <property type="protein sequence ID" value="MEQ2442884.1"/>
    <property type="molecule type" value="Genomic_DNA"/>
</dbReference>
<evidence type="ECO:0000313" key="2">
    <source>
        <dbReference type="EMBL" id="MEQ2442884.1"/>
    </source>
</evidence>
<evidence type="ECO:0000256" key="1">
    <source>
        <dbReference type="SAM" id="Phobius"/>
    </source>
</evidence>
<keyword evidence="1" id="KW-0472">Membrane</keyword>
<protein>
    <recommendedName>
        <fullName evidence="4">DUF3298 domain-containing protein</fullName>
    </recommendedName>
</protein>
<accession>A0ABV1E6F2</accession>
<organism evidence="2 3">
    <name type="scientific">Pseudoflavonifractor intestinihominis</name>
    <dbReference type="NCBI Taxonomy" id="3133171"/>
    <lineage>
        <taxon>Bacteria</taxon>
        <taxon>Bacillati</taxon>
        <taxon>Bacillota</taxon>
        <taxon>Clostridia</taxon>
        <taxon>Eubacteriales</taxon>
        <taxon>Oscillospiraceae</taxon>
        <taxon>Pseudoflavonifractor</taxon>
    </lineage>
</organism>
<keyword evidence="1" id="KW-0812">Transmembrane</keyword>
<comment type="caution">
    <text evidence="2">The sequence shown here is derived from an EMBL/GenBank/DDBJ whole genome shotgun (WGS) entry which is preliminary data.</text>
</comment>
<proteinExistence type="predicted"/>
<dbReference type="Proteomes" id="UP001464378">
    <property type="component" value="Unassembled WGS sequence"/>
</dbReference>
<evidence type="ECO:0008006" key="4">
    <source>
        <dbReference type="Google" id="ProtNLM"/>
    </source>
</evidence>
<evidence type="ECO:0000313" key="3">
    <source>
        <dbReference type="Proteomes" id="UP001464378"/>
    </source>
</evidence>
<keyword evidence="3" id="KW-1185">Reference proteome</keyword>
<name>A0ABV1E6F2_9FIRM</name>
<keyword evidence="1" id="KW-1133">Transmembrane helix</keyword>
<feature type="transmembrane region" description="Helical" evidence="1">
    <location>
        <begin position="42"/>
        <end position="59"/>
    </location>
</feature>
<gene>
    <name evidence="2" type="ORF">WMO64_05330</name>
</gene>
<reference evidence="2 3" key="1">
    <citation type="submission" date="2024-03" db="EMBL/GenBank/DDBJ databases">
        <title>Human intestinal bacterial collection.</title>
        <authorList>
            <person name="Pauvert C."/>
            <person name="Hitch T.C.A."/>
            <person name="Clavel T."/>
        </authorList>
    </citation>
    <scope>NUCLEOTIDE SEQUENCE [LARGE SCALE GENOMIC DNA]</scope>
    <source>
        <strain evidence="2 3">CLA-AP-H29</strain>
    </source>
</reference>
<dbReference type="RefSeq" id="WP_349231256.1">
    <property type="nucleotide sequence ID" value="NZ_JBBMFK010000006.1"/>
</dbReference>
<sequence>MHTHVPSPPRSPFTTRFSGTMRENKERIRNIFNGGHKRPGRWLLPLAVLAILFCCFALISCQRQEPAPSLVMDTQYYDENGNYIEIPVLVLPEGEKHTEGVTEINEALSELRAFYQPVLAGTAEDAGLAGRENRCLLYPAETERYLNLLFFRDTYHTDLNTGRITSLVYDKREGVQVTLDQALEMVGQTEEGLLRALGEQYDPILAEEIPDIQVCIQNQALEGFHMGQDGQPVFYLTARVDDAGDGAEDAISGAEHIYIWFDGSFTQYDQYAVSDLQPLVPAEECLDLEPPLWRQWFFDGGAPEGGFSPPVSAQDRSQLETLYGAVADQMVFTETELVPSMAQASPTLLQAYGQGGYTVAAATFQDAYNTYLVIGVIDDATGSLTDTPYISASQGGAAHAILFQEDGKTGILYTFNHVDQGSLYGEYGAVGLEGGQLLWSWPVQGSLTDGDSQLRSDYDAWCGEYLALMAPGGVDLFQRSQSAADDGEGPQWIPYTTESFYPVPEQDLPLGVYDGIRAWLEEFTRKEYNPWAIPDASAVWQISSITPEEGKWSGEGDTVYSVVARADCEKDLYLKASIRFNHTNGTVSEVLTSAAGSQEELNIGFSYSTYSLTLSDGRTLTLEFEEVPLPDLDDAVLIRQVKVWDGASLLQTITPGAVQDDGQHFYEGFYRHTDTDEVPGAPDLQDINGDGSADLGLLANETFPHNVNYAYFLWDDQAGQLVYSGLFFVPLEIESPGQVIETEHGGPQPIRRRYIFPSDHSDMNYGVPLLAGFDSRGFLPPEETTLPIPEEGLTFSFSSGAGAWRTDLTLLPDGTFSGEYSDSDMGSNTVYLCRFRGAFSMFTPMGDHRYELTLTNLEITTGHPVEEEWMEDGTRYVASIPYGLDGGNEFYLYLPGTAADSIPARCRSWNGGAYGLYPGATLSGYSLCNLRAGYGFFT</sequence>